<feature type="domain" description="HPt" evidence="21">
    <location>
        <begin position="1347"/>
        <end position="1440"/>
    </location>
</feature>
<dbReference type="Pfam" id="PF08447">
    <property type="entry name" value="PAS_3"/>
    <property type="match status" value="1"/>
</dbReference>
<organism evidence="22 23">
    <name type="scientific">Thalassomonas haliotis</name>
    <dbReference type="NCBI Taxonomy" id="485448"/>
    <lineage>
        <taxon>Bacteria</taxon>
        <taxon>Pseudomonadati</taxon>
        <taxon>Pseudomonadota</taxon>
        <taxon>Gammaproteobacteria</taxon>
        <taxon>Alteromonadales</taxon>
        <taxon>Colwelliaceae</taxon>
        <taxon>Thalassomonas</taxon>
    </lineage>
</organism>
<feature type="region of interest" description="Disordered" evidence="15">
    <location>
        <begin position="1299"/>
        <end position="1323"/>
    </location>
</feature>
<dbReference type="SMART" id="SM00448">
    <property type="entry name" value="REC"/>
    <property type="match status" value="2"/>
</dbReference>
<evidence type="ECO:0000256" key="6">
    <source>
        <dbReference type="ARBA" id="ARBA00022692"/>
    </source>
</evidence>
<feature type="modified residue" description="4-aspartylphosphate" evidence="13">
    <location>
        <position position="1199"/>
    </location>
</feature>
<dbReference type="Pfam" id="PF00512">
    <property type="entry name" value="HisKA"/>
    <property type="match status" value="1"/>
</dbReference>
<dbReference type="InterPro" id="IPR001789">
    <property type="entry name" value="Sig_transdc_resp-reg_receiver"/>
</dbReference>
<keyword evidence="6 16" id="KW-0812">Transmembrane</keyword>
<evidence type="ECO:0000256" key="8">
    <source>
        <dbReference type="ARBA" id="ARBA00022840"/>
    </source>
</evidence>
<dbReference type="Gene3D" id="3.40.50.2300">
    <property type="match status" value="2"/>
</dbReference>
<dbReference type="InterPro" id="IPR001610">
    <property type="entry name" value="PAC"/>
</dbReference>
<dbReference type="InterPro" id="IPR008207">
    <property type="entry name" value="Sig_transdc_His_kin_Hpt_dom"/>
</dbReference>
<dbReference type="CDD" id="cd16922">
    <property type="entry name" value="HATPase_EvgS-ArcB-TorS-like"/>
    <property type="match status" value="1"/>
</dbReference>
<evidence type="ECO:0000256" key="12">
    <source>
        <dbReference type="PROSITE-ProRule" id="PRU00110"/>
    </source>
</evidence>
<evidence type="ECO:0000256" key="7">
    <source>
        <dbReference type="ARBA" id="ARBA00022741"/>
    </source>
</evidence>
<dbReference type="InterPro" id="IPR003661">
    <property type="entry name" value="HisK_dim/P_dom"/>
</dbReference>
<evidence type="ECO:0000256" key="5">
    <source>
        <dbReference type="ARBA" id="ARBA00022553"/>
    </source>
</evidence>
<feature type="modified residue" description="4-aspartylphosphate" evidence="13">
    <location>
        <position position="1044"/>
    </location>
</feature>
<dbReference type="PANTHER" id="PTHR45339:SF1">
    <property type="entry name" value="HYBRID SIGNAL TRANSDUCTION HISTIDINE KINASE J"/>
    <property type="match status" value="1"/>
</dbReference>
<keyword evidence="7" id="KW-0547">Nucleotide-binding</keyword>
<comment type="catalytic activity">
    <reaction evidence="1">
        <text>ATP + protein L-histidine = ADP + protein N-phospho-L-histidine.</text>
        <dbReference type="EC" id="2.7.13.3"/>
    </reaction>
</comment>
<dbReference type="Pfam" id="PF00072">
    <property type="entry name" value="Response_reg"/>
    <property type="match status" value="2"/>
</dbReference>
<sequence>MNEPLTAGMAGKNSGQDIISKIRRYGGQSLLVKIVLAAVLFSLLALLGIGGFLYQQTNQLQQEQKLKALEQRSQLVTPVLRDFYYNARADVLMLDNGLTLAEESQAEKSQGNEALPGKYPLQEMSGTRPLTAGVADKMEHMFRVLLMRSRIYHKVSYFQVAEVITEKVSLTRQGDEVVKSTLSPQTLGLNFISEHELLFYQGTEADVFRGRQAYFSQIALKRQKKEGIRPPKVVMKVLLPRYDSQGQISGSTGDKEVLQGLILLELDFNAYMQVLIDGPLAGLDFYLANADGDYLYYAQSVDSLSFRPDGYRLQDEFPQLRAVMDKHLLFQKIRQLNLATGAGGESQVTTDLAYYSRVSLADLGIVGHLNFLLRSPYYGYQAVNWIQQQGFFLMLAWIMLVLAAVSYGARKLLAPLHALSDSITGYDCSAKVDLSIGRRDEIGELSDKLSRVFSAFNNKLSVQQKALNKAKDFSAGLQGVLDSIADAVVNLNPEGKILSFNQAAQRMFGYQEEEVKGKSIRVLMLDSKSRQGANAVLDYLRSGINCVGGKGEELTGLRHDGDDFPMYLVLTEVMTREGKLYTAMIRDVTANKLMEEERIQVLKKTKELAWRLDFALAAPGIGVWDYHVLSGKVTWDERMYHLYGVEANSGLDPANLWKSRMHPDDLEAVEAKVAVTVETGKALNTTFRILLPGGIIKYIEVHAKAMSDGYGGIIRLVGTNIDVSEQQNLQNLKQEALELAEESLRLKSEFLASMSHEIRTPMNGVLGMLGLLEHTQLSKQQQHYIELASSSAQSLLSLINDILDFSKIEAGKLELEIIDFDLRTLLGNFAESMAVRSQENNTELILDVSGLESYMVKGDPGRIRQILSNLVGNAIKFTSEGEIVIKASLAEADQPQSLVLHCSVTDTGIGIPKDKVGQLFDSFTQVDSSTTRKYGGTGLGLAIVKQLCQLMQGDIRVSSELGQGSTFSFDILVRVSEQKKVMMPSIDIKGTRILIVDDNSTNLEVLKTQLEQWGAKVTQAKSGYEALALVEQTPANFFRVAILDMQMPGMDGATLGAKIHNHSNSRETKLIMMTSMGERGDASYFAELGFCAYFPKPATTSDLFDALTVVVEGKEALELAQPLVTTHHLKSLKRNSSQGNIAADARILLVEDNQINQTVVQGILANLGLQADVANNGLEAIAKLNASKSDHLYQVIFMDCQMPEMDGYEATRKIRHGAGGEVYLHVPVIAMTANAMKGDKEKCLAAGMSDYTTKPVDGDIIEQKLAYWLTEERKLDINQYLTAGKVIATQVTAEEEKAERQALKSAPKKAPPKESAAALPHSDSVFKDEPQDEIWDKEGFMKRIRNNEEIARTLVNMFLEEMPEVIESLYLAIAEKNFADVASFAHKMNGTMKNIGGISSSKIVAKMEEVAKAGDIKQLNEMQPQLSSEFDKFMTVLNQY</sequence>
<feature type="domain" description="Response regulatory" evidence="18">
    <location>
        <begin position="1146"/>
        <end position="1269"/>
    </location>
</feature>
<feature type="domain" description="PAC" evidence="20">
    <location>
        <begin position="683"/>
        <end position="735"/>
    </location>
</feature>
<feature type="modified residue" description="Phosphohistidine" evidence="12">
    <location>
        <position position="1386"/>
    </location>
</feature>
<dbReference type="InterPro" id="IPR036097">
    <property type="entry name" value="HisK_dim/P_sf"/>
</dbReference>
<evidence type="ECO:0000256" key="14">
    <source>
        <dbReference type="SAM" id="Coils"/>
    </source>
</evidence>
<dbReference type="Gene3D" id="1.20.120.160">
    <property type="entry name" value="HPT domain"/>
    <property type="match status" value="1"/>
</dbReference>
<keyword evidence="23" id="KW-1185">Reference proteome</keyword>
<feature type="transmembrane region" description="Helical" evidence="16">
    <location>
        <begin position="30"/>
        <end position="54"/>
    </location>
</feature>
<evidence type="ECO:0000256" key="13">
    <source>
        <dbReference type="PROSITE-ProRule" id="PRU00169"/>
    </source>
</evidence>
<dbReference type="PRINTS" id="PR00344">
    <property type="entry name" value="BCTRLSENSOR"/>
</dbReference>
<feature type="domain" description="Histidine kinase" evidence="17">
    <location>
        <begin position="753"/>
        <end position="975"/>
    </location>
</feature>
<evidence type="ECO:0000256" key="9">
    <source>
        <dbReference type="ARBA" id="ARBA00022989"/>
    </source>
</evidence>
<dbReference type="PROSITE" id="PS50112">
    <property type="entry name" value="PAS"/>
    <property type="match status" value="1"/>
</dbReference>
<dbReference type="Pfam" id="PF02518">
    <property type="entry name" value="HATPase_c"/>
    <property type="match status" value="1"/>
</dbReference>
<keyword evidence="5 13" id="KW-0597">Phosphoprotein</keyword>
<accession>A0ABY7V8E4</accession>
<dbReference type="SUPFAM" id="SSF55785">
    <property type="entry name" value="PYP-like sensor domain (PAS domain)"/>
    <property type="match status" value="2"/>
</dbReference>
<dbReference type="SMART" id="SM00086">
    <property type="entry name" value="PAC"/>
    <property type="match status" value="1"/>
</dbReference>
<feature type="coiled-coil region" evidence="14">
    <location>
        <begin position="722"/>
        <end position="749"/>
    </location>
</feature>
<evidence type="ECO:0000256" key="1">
    <source>
        <dbReference type="ARBA" id="ARBA00000085"/>
    </source>
</evidence>
<dbReference type="InterPro" id="IPR003594">
    <property type="entry name" value="HATPase_dom"/>
</dbReference>
<evidence type="ECO:0000313" key="23">
    <source>
        <dbReference type="Proteomes" id="UP001215231"/>
    </source>
</evidence>
<feature type="transmembrane region" description="Helical" evidence="16">
    <location>
        <begin position="390"/>
        <end position="409"/>
    </location>
</feature>
<dbReference type="EMBL" id="CP059693">
    <property type="protein sequence ID" value="WDE09637.1"/>
    <property type="molecule type" value="Genomic_DNA"/>
</dbReference>
<dbReference type="Gene3D" id="3.30.565.10">
    <property type="entry name" value="Histidine kinase-like ATPase, C-terminal domain"/>
    <property type="match status" value="1"/>
</dbReference>
<evidence type="ECO:0000259" key="20">
    <source>
        <dbReference type="PROSITE" id="PS50113"/>
    </source>
</evidence>
<evidence type="ECO:0000259" key="17">
    <source>
        <dbReference type="PROSITE" id="PS50109"/>
    </source>
</evidence>
<name>A0ABY7V8E4_9GAMM</name>
<proteinExistence type="predicted"/>
<evidence type="ECO:0000256" key="3">
    <source>
        <dbReference type="ARBA" id="ARBA00012438"/>
    </source>
</evidence>
<dbReference type="RefSeq" id="WP_274049590.1">
    <property type="nucleotide sequence ID" value="NZ_CP059693.1"/>
</dbReference>
<dbReference type="Proteomes" id="UP001215231">
    <property type="component" value="Chromosome"/>
</dbReference>
<comment type="subcellular location">
    <subcellularLocation>
        <location evidence="2">Cell membrane</location>
        <topology evidence="2">Multi-pass membrane protein</topology>
    </subcellularLocation>
</comment>
<dbReference type="PANTHER" id="PTHR45339">
    <property type="entry name" value="HYBRID SIGNAL TRANSDUCTION HISTIDINE KINASE J"/>
    <property type="match status" value="1"/>
</dbReference>
<gene>
    <name evidence="22" type="ORF">H3N35_14980</name>
</gene>
<dbReference type="InterPro" id="IPR036890">
    <property type="entry name" value="HATPase_C_sf"/>
</dbReference>
<dbReference type="PROSITE" id="PS50110">
    <property type="entry name" value="RESPONSE_REGULATORY"/>
    <property type="match status" value="2"/>
</dbReference>
<dbReference type="PROSITE" id="PS50109">
    <property type="entry name" value="HIS_KIN"/>
    <property type="match status" value="1"/>
</dbReference>
<keyword evidence="10" id="KW-0902">Two-component regulatory system</keyword>
<dbReference type="Pfam" id="PF01627">
    <property type="entry name" value="Hpt"/>
    <property type="match status" value="1"/>
</dbReference>
<evidence type="ECO:0000259" key="19">
    <source>
        <dbReference type="PROSITE" id="PS50112"/>
    </source>
</evidence>
<keyword evidence="14" id="KW-0175">Coiled coil</keyword>
<dbReference type="Pfam" id="PF13426">
    <property type="entry name" value="PAS_9"/>
    <property type="match status" value="1"/>
</dbReference>
<dbReference type="InterPro" id="IPR000014">
    <property type="entry name" value="PAS"/>
</dbReference>
<dbReference type="Gene3D" id="2.10.70.100">
    <property type="match status" value="1"/>
</dbReference>
<keyword evidence="9 16" id="KW-1133">Transmembrane helix</keyword>
<dbReference type="SMART" id="SM00387">
    <property type="entry name" value="HATPase_c"/>
    <property type="match status" value="1"/>
</dbReference>
<dbReference type="InterPro" id="IPR000700">
    <property type="entry name" value="PAS-assoc_C"/>
</dbReference>
<evidence type="ECO:0000256" key="10">
    <source>
        <dbReference type="ARBA" id="ARBA00023012"/>
    </source>
</evidence>
<feature type="domain" description="Response regulatory" evidence="18">
    <location>
        <begin position="992"/>
        <end position="1111"/>
    </location>
</feature>
<evidence type="ECO:0000259" key="21">
    <source>
        <dbReference type="PROSITE" id="PS50894"/>
    </source>
</evidence>
<evidence type="ECO:0000256" key="15">
    <source>
        <dbReference type="SAM" id="MobiDB-lite"/>
    </source>
</evidence>
<dbReference type="SUPFAM" id="SSF55874">
    <property type="entry name" value="ATPase domain of HSP90 chaperone/DNA topoisomerase II/histidine kinase"/>
    <property type="match status" value="1"/>
</dbReference>
<dbReference type="CDD" id="cd00082">
    <property type="entry name" value="HisKA"/>
    <property type="match status" value="1"/>
</dbReference>
<dbReference type="CDD" id="cd00130">
    <property type="entry name" value="PAS"/>
    <property type="match status" value="2"/>
</dbReference>
<dbReference type="SUPFAM" id="SSF52172">
    <property type="entry name" value="CheY-like"/>
    <property type="match status" value="2"/>
</dbReference>
<dbReference type="SMART" id="SM00091">
    <property type="entry name" value="PAS"/>
    <property type="match status" value="1"/>
</dbReference>
<evidence type="ECO:0000259" key="18">
    <source>
        <dbReference type="PROSITE" id="PS50110"/>
    </source>
</evidence>
<dbReference type="SUPFAM" id="SSF47226">
    <property type="entry name" value="Histidine-containing phosphotransfer domain, HPT domain"/>
    <property type="match status" value="1"/>
</dbReference>
<dbReference type="InterPro" id="IPR004358">
    <property type="entry name" value="Sig_transdc_His_kin-like_C"/>
</dbReference>
<keyword evidence="11 16" id="KW-0472">Membrane</keyword>
<evidence type="ECO:0000256" key="11">
    <source>
        <dbReference type="ARBA" id="ARBA00023136"/>
    </source>
</evidence>
<keyword evidence="4" id="KW-1003">Cell membrane</keyword>
<reference evidence="22 23" key="1">
    <citation type="journal article" date="2022" name="Mar. Drugs">
        <title>Bioassay-Guided Fractionation Leads to the Detection of Cholic Acid Generated by the Rare Thalassomonas sp.</title>
        <authorList>
            <person name="Pheiffer F."/>
            <person name="Schneider Y.K."/>
            <person name="Hansen E.H."/>
            <person name="Andersen J.H."/>
            <person name="Isaksson J."/>
            <person name="Busche T."/>
            <person name="R C."/>
            <person name="Kalinowski J."/>
            <person name="Zyl L.V."/>
            <person name="Trindade M."/>
        </authorList>
    </citation>
    <scope>NUCLEOTIDE SEQUENCE [LARGE SCALE GENOMIC DNA]</scope>
    <source>
        <strain evidence="22 23">A5K-61T</strain>
    </source>
</reference>
<evidence type="ECO:0000256" key="2">
    <source>
        <dbReference type="ARBA" id="ARBA00004651"/>
    </source>
</evidence>
<dbReference type="InterPro" id="IPR013655">
    <property type="entry name" value="PAS_fold_3"/>
</dbReference>
<dbReference type="InterPro" id="IPR005467">
    <property type="entry name" value="His_kinase_dom"/>
</dbReference>
<dbReference type="SUPFAM" id="SSF47384">
    <property type="entry name" value="Homodimeric domain of signal transducing histidine kinase"/>
    <property type="match status" value="1"/>
</dbReference>
<protein>
    <recommendedName>
        <fullName evidence="3">histidine kinase</fullName>
        <ecNumber evidence="3">2.7.13.3</ecNumber>
    </recommendedName>
</protein>
<dbReference type="Gene3D" id="3.30.450.20">
    <property type="entry name" value="PAS domain"/>
    <property type="match status" value="2"/>
</dbReference>
<dbReference type="PROSITE" id="PS50894">
    <property type="entry name" value="HPT"/>
    <property type="match status" value="1"/>
</dbReference>
<dbReference type="InterPro" id="IPR035965">
    <property type="entry name" value="PAS-like_dom_sf"/>
</dbReference>
<evidence type="ECO:0000256" key="16">
    <source>
        <dbReference type="SAM" id="Phobius"/>
    </source>
</evidence>
<dbReference type="InterPro" id="IPR036641">
    <property type="entry name" value="HPT_dom_sf"/>
</dbReference>
<dbReference type="PROSITE" id="PS50113">
    <property type="entry name" value="PAC"/>
    <property type="match status" value="1"/>
</dbReference>
<dbReference type="EC" id="2.7.13.3" evidence="3"/>
<dbReference type="Gene3D" id="1.10.287.130">
    <property type="match status" value="1"/>
</dbReference>
<evidence type="ECO:0000313" key="22">
    <source>
        <dbReference type="EMBL" id="WDE09637.1"/>
    </source>
</evidence>
<keyword evidence="8" id="KW-0067">ATP-binding</keyword>
<dbReference type="SMART" id="SM00388">
    <property type="entry name" value="HisKA"/>
    <property type="match status" value="1"/>
</dbReference>
<dbReference type="NCBIfam" id="TIGR00229">
    <property type="entry name" value="sensory_box"/>
    <property type="match status" value="1"/>
</dbReference>
<feature type="domain" description="PAS" evidence="19">
    <location>
        <begin position="473"/>
        <end position="519"/>
    </location>
</feature>
<dbReference type="InterPro" id="IPR011006">
    <property type="entry name" value="CheY-like_superfamily"/>
</dbReference>
<evidence type="ECO:0000256" key="4">
    <source>
        <dbReference type="ARBA" id="ARBA00022475"/>
    </source>
</evidence>
<dbReference type="CDD" id="cd17546">
    <property type="entry name" value="REC_hyHK_CKI1_RcsC-like"/>
    <property type="match status" value="2"/>
</dbReference>